<dbReference type="Gene3D" id="1.10.260.40">
    <property type="entry name" value="lambda repressor-like DNA-binding domains"/>
    <property type="match status" value="1"/>
</dbReference>
<gene>
    <name evidence="7" type="primary">RBAM_008050</name>
    <name evidence="7" type="ordered locus">BAMF_0754</name>
</gene>
<evidence type="ECO:0000256" key="3">
    <source>
        <dbReference type="ARBA" id="ARBA00023125"/>
    </source>
</evidence>
<dbReference type="Proteomes" id="UP000006562">
    <property type="component" value="Chromosome"/>
</dbReference>
<reference evidence="7 8" key="1">
    <citation type="journal article" date="2011" name="Int. J. Syst. Evol. Microbiol.">
        <title>Relationship of Bacillus amyloliquefaciens clades associated with strains DSM 7T and FZB42T: a proposal for Bacillus amyloliquefaciens subsp. amyloliquefaciens subsp. nov. and Bacillus amyloliquefaciens subsp. plantarum subsp. nov. based on complete genome sequence comparisons.</title>
        <authorList>
            <person name="Borriss R."/>
            <person name="Chen X.H."/>
            <person name="Rueckert C."/>
            <person name="Blom J."/>
            <person name="Becker A."/>
            <person name="Baumgarth B."/>
            <person name="Fan B."/>
            <person name="Pukall R."/>
            <person name="Schumann P."/>
            <person name="Sproer C."/>
            <person name="Junge H."/>
            <person name="Vater J."/>
            <person name="Puhler A."/>
            <person name="Klenk H.P."/>
        </authorList>
    </citation>
    <scope>NUCLEOTIDE SEQUENCE [LARGE SCALE GENOMIC DNA]</scope>
    <source>
        <strain evidence="8">DSM 7</strain>
    </source>
</reference>
<dbReference type="PROSITE" id="PS50932">
    <property type="entry name" value="HTH_LACI_2"/>
    <property type="match status" value="1"/>
</dbReference>
<dbReference type="GO" id="GO:0003700">
    <property type="term" value="F:DNA-binding transcription factor activity"/>
    <property type="evidence" value="ECO:0007669"/>
    <property type="project" value="TreeGrafter"/>
</dbReference>
<feature type="region of interest" description="Disordered" evidence="5">
    <location>
        <begin position="1"/>
        <end position="25"/>
    </location>
</feature>
<feature type="compositionally biased region" description="Polar residues" evidence="5">
    <location>
        <begin position="1"/>
        <end position="16"/>
    </location>
</feature>
<dbReference type="InterPro" id="IPR000843">
    <property type="entry name" value="HTH_LacI"/>
</dbReference>
<dbReference type="PANTHER" id="PTHR30146:SF148">
    <property type="entry name" value="HTH-TYPE TRANSCRIPTIONAL REPRESSOR PURR-RELATED"/>
    <property type="match status" value="1"/>
</dbReference>
<evidence type="ECO:0000313" key="7">
    <source>
        <dbReference type="EMBL" id="CBI41880.1"/>
    </source>
</evidence>
<proteinExistence type="predicted"/>
<evidence type="ECO:0000256" key="4">
    <source>
        <dbReference type="ARBA" id="ARBA00023163"/>
    </source>
</evidence>
<protein>
    <submittedName>
        <fullName evidence="7">HTH-type transcriptional repressor RBAM_008050</fullName>
    </submittedName>
</protein>
<dbReference type="EMBL" id="FN597644">
    <property type="protein sequence ID" value="CBI41880.1"/>
    <property type="molecule type" value="Genomic_DNA"/>
</dbReference>
<evidence type="ECO:0000256" key="5">
    <source>
        <dbReference type="SAM" id="MobiDB-lite"/>
    </source>
</evidence>
<keyword evidence="1" id="KW-0678">Repressor</keyword>
<feature type="domain" description="HTH lacI-type" evidence="6">
    <location>
        <begin position="28"/>
        <end position="82"/>
    </location>
</feature>
<name>A0A9P1JF35_BACAS</name>
<dbReference type="CDD" id="cd06289">
    <property type="entry name" value="PBP1_MalI-like"/>
    <property type="match status" value="1"/>
</dbReference>
<dbReference type="SUPFAM" id="SSF47413">
    <property type="entry name" value="lambda repressor-like DNA-binding domains"/>
    <property type="match status" value="1"/>
</dbReference>
<sequence length="362" mass="40121">MRQNAYNGCNNKNQVRNARMKQQKKRRVTLQQVAEHAGVSTSTASLIVRNNPRISEATREKVLQSMRELGYVYDRVAANLRSQTSTTVGLIITDISNTFFSEFLIGVQNTLEEVGLTVLLGTTFDSVAKQEQLISTMLEHRVGGLILCPVSGAAEETLSRLEQLDIPVVLAVREIADADCDFVGADYEEGTYKAVHHLIEKGHQEIAFLGGVKHSSTWTKRMKGLKKALREADLEVKNEFVIDSAPTREAGYEAVMELLRRPERPTAIFCFSDLVAFGVMQGIRKAGLIPGEDIDIVGFDNVPEAEISYPPLTTVSSFPRQSGKEAAQLLHDKIASSQHKKQRIILAPELVIRESSSKKRNA</sequence>
<evidence type="ECO:0000256" key="1">
    <source>
        <dbReference type="ARBA" id="ARBA00022491"/>
    </source>
</evidence>
<accession>A0A9P1JF35</accession>
<keyword evidence="4" id="KW-0804">Transcription</keyword>
<dbReference type="InterPro" id="IPR010982">
    <property type="entry name" value="Lambda_DNA-bd_dom_sf"/>
</dbReference>
<evidence type="ECO:0000313" key="8">
    <source>
        <dbReference type="Proteomes" id="UP000006562"/>
    </source>
</evidence>
<dbReference type="SMART" id="SM00354">
    <property type="entry name" value="HTH_LACI"/>
    <property type="match status" value="1"/>
</dbReference>
<keyword evidence="2" id="KW-0805">Transcription regulation</keyword>
<keyword evidence="8" id="KW-1185">Reference proteome</keyword>
<evidence type="ECO:0000256" key="2">
    <source>
        <dbReference type="ARBA" id="ARBA00023015"/>
    </source>
</evidence>
<dbReference type="CDD" id="cd01392">
    <property type="entry name" value="HTH_LacI"/>
    <property type="match status" value="1"/>
</dbReference>
<dbReference type="Gene3D" id="3.40.50.2300">
    <property type="match status" value="2"/>
</dbReference>
<reference evidence="8" key="2">
    <citation type="journal article" date="2011" name="J. Biotechnol.">
        <title>Genome sequence of B. amyloliquefaciens type strain DSM7(T) reveals differences to plant-associated B. amyloliquefaciens FZB42.</title>
        <authorList>
            <person name="Ruckert C."/>
            <person name="Blom J."/>
            <person name="Chen X."/>
            <person name="Reva O."/>
            <person name="Borriss R."/>
        </authorList>
    </citation>
    <scope>NUCLEOTIDE SEQUENCE [LARGE SCALE GENOMIC DNA]</scope>
    <source>
        <strain evidence="8">DSM 7</strain>
    </source>
</reference>
<dbReference type="PANTHER" id="PTHR30146">
    <property type="entry name" value="LACI-RELATED TRANSCRIPTIONAL REPRESSOR"/>
    <property type="match status" value="1"/>
</dbReference>
<keyword evidence="3" id="KW-0238">DNA-binding</keyword>
<dbReference type="KEGG" id="bao:BAMF_0754"/>
<dbReference type="InterPro" id="IPR046335">
    <property type="entry name" value="LacI/GalR-like_sensor"/>
</dbReference>
<dbReference type="Pfam" id="PF13377">
    <property type="entry name" value="Peripla_BP_3"/>
    <property type="match status" value="1"/>
</dbReference>
<evidence type="ECO:0000259" key="6">
    <source>
        <dbReference type="PROSITE" id="PS50932"/>
    </source>
</evidence>
<dbReference type="SUPFAM" id="SSF53822">
    <property type="entry name" value="Periplasmic binding protein-like I"/>
    <property type="match status" value="1"/>
</dbReference>
<dbReference type="Pfam" id="PF00356">
    <property type="entry name" value="LacI"/>
    <property type="match status" value="1"/>
</dbReference>
<organism evidence="7 8">
    <name type="scientific">Bacillus amyloliquefaciens (strain ATCC 23350 / DSM 7 / BCRC 11601 / CCUG 28519 / NBRC 15535 / NRRL B-14393 / F)</name>
    <dbReference type="NCBI Taxonomy" id="692420"/>
    <lineage>
        <taxon>Bacteria</taxon>
        <taxon>Bacillati</taxon>
        <taxon>Bacillota</taxon>
        <taxon>Bacilli</taxon>
        <taxon>Bacillales</taxon>
        <taxon>Bacillaceae</taxon>
        <taxon>Bacillus</taxon>
        <taxon>Bacillus amyloliquefaciens group</taxon>
    </lineage>
</organism>
<dbReference type="InterPro" id="IPR028082">
    <property type="entry name" value="Peripla_BP_I"/>
</dbReference>
<dbReference type="AlphaFoldDB" id="A0A9P1JF35"/>
<dbReference type="GO" id="GO:0000976">
    <property type="term" value="F:transcription cis-regulatory region binding"/>
    <property type="evidence" value="ECO:0007669"/>
    <property type="project" value="TreeGrafter"/>
</dbReference>